<dbReference type="Proteomes" id="UP000239648">
    <property type="component" value="Unassembled WGS sequence"/>
</dbReference>
<dbReference type="Proteomes" id="UP000239446">
    <property type="component" value="Unassembled WGS sequence"/>
</dbReference>
<accession>A0A2S6G9F4</accession>
<dbReference type="InterPro" id="IPR028098">
    <property type="entry name" value="Glyco_trans_4-like_N"/>
</dbReference>
<evidence type="ECO:0000256" key="1">
    <source>
        <dbReference type="SAM" id="MobiDB-lite"/>
    </source>
</evidence>
<organism evidence="4 5">
    <name type="scientific">Marinobacter persicus</name>
    <dbReference type="NCBI Taxonomy" id="930118"/>
    <lineage>
        <taxon>Bacteria</taxon>
        <taxon>Pseudomonadati</taxon>
        <taxon>Pseudomonadota</taxon>
        <taxon>Gammaproteobacteria</taxon>
        <taxon>Pseudomonadales</taxon>
        <taxon>Marinobacteraceae</taxon>
        <taxon>Marinobacter</taxon>
    </lineage>
</organism>
<evidence type="ECO:0000259" key="2">
    <source>
        <dbReference type="Pfam" id="PF13439"/>
    </source>
</evidence>
<dbReference type="AlphaFoldDB" id="A0A2S6G9F4"/>
<gene>
    <name evidence="4" type="ORF">B0H24_1004134</name>
    <name evidence="3" type="ORF">BY455_10441</name>
</gene>
<feature type="compositionally biased region" description="Low complexity" evidence="1">
    <location>
        <begin position="116"/>
        <end position="127"/>
    </location>
</feature>
<keyword evidence="6" id="KW-1185">Reference proteome</keyword>
<name>A0A2S6G9F4_9GAMM</name>
<comment type="caution">
    <text evidence="4">The sequence shown here is derived from an EMBL/GenBank/DDBJ whole genome shotgun (WGS) entry which is preliminary data.</text>
</comment>
<dbReference type="GO" id="GO:0016757">
    <property type="term" value="F:glycosyltransferase activity"/>
    <property type="evidence" value="ECO:0007669"/>
    <property type="project" value="UniProtKB-ARBA"/>
</dbReference>
<dbReference type="OrthoDB" id="9794575at2"/>
<dbReference type="EMBL" id="PTIU01000004">
    <property type="protein sequence ID" value="PPK55730.1"/>
    <property type="molecule type" value="Genomic_DNA"/>
</dbReference>
<evidence type="ECO:0000313" key="3">
    <source>
        <dbReference type="EMBL" id="PPK52724.1"/>
    </source>
</evidence>
<dbReference type="SUPFAM" id="SSF53756">
    <property type="entry name" value="UDP-Glycosyltransferase/glycogen phosphorylase"/>
    <property type="match status" value="1"/>
</dbReference>
<sequence>MTAKQQAALPEADLGGSNVLFVAYFFPPTISTGVPGCMRTIKFLRNLKGGQCHVLTTPEAQLSPEQSALSHIELPVHDETIHRVASRDVFQVLLTARRSVKGLVKRGGNSGRAEPATSFRTATSATAQPDNGLPETGRFQQMKDFIYNLCYFPDQAGPWVLPAVARARRIVREQNIDVIFATGSPWSDLIVGYLVSRLTRTPLIVDFRDPWMNNPFHPSKGALLDAWALRWEQRIVEHANAVSLNTEPLKQEFLQRYPRQPADKFFVMPNGFDLADFTASEAAVPDSRYFTLCHAGFLYGVRDPAPLLQAIEQANRQLADSRRQIRFRQIGDILLNYDVRKRFGALIDDGSLMIEPPQPYQQCLQALTGADMVVNIQPATRSQVPSKLYDYLAINRPILNITPRDGALGTMVEEYGLGELFDFEESEALARRLVEIVQNDEYSGSFDGYNNRSRFDSRHTAWDLAEKIKALTS</sequence>
<reference evidence="3 6" key="1">
    <citation type="submission" date="2018-02" db="EMBL/GenBank/DDBJ databases">
        <title>Deep subsurface shale carbon reservoir microbial communities from Ohio and West Virginia, USA.</title>
        <authorList>
            <person name="Wrighton K."/>
        </authorList>
    </citation>
    <scope>NUCLEOTIDE SEQUENCE [LARGE SCALE GENOMIC DNA]</scope>
    <source>
        <strain evidence="3 6">UTICA-S1B6</strain>
    </source>
</reference>
<evidence type="ECO:0000313" key="5">
    <source>
        <dbReference type="Proteomes" id="UP000239446"/>
    </source>
</evidence>
<feature type="region of interest" description="Disordered" evidence="1">
    <location>
        <begin position="105"/>
        <end position="134"/>
    </location>
</feature>
<protein>
    <submittedName>
        <fullName evidence="4">Glycosyltransferase involved in cell wall biosynthesis</fullName>
    </submittedName>
</protein>
<evidence type="ECO:0000313" key="4">
    <source>
        <dbReference type="EMBL" id="PPK55730.1"/>
    </source>
</evidence>
<dbReference type="EMBL" id="PTIT01000004">
    <property type="protein sequence ID" value="PPK52724.1"/>
    <property type="molecule type" value="Genomic_DNA"/>
</dbReference>
<feature type="domain" description="Glycosyltransferase subfamily 4-like N-terminal" evidence="2">
    <location>
        <begin position="151"/>
        <end position="275"/>
    </location>
</feature>
<reference evidence="4 5" key="2">
    <citation type="submission" date="2018-02" db="EMBL/GenBank/DDBJ databases">
        <title>Subsurface microbial communities from deep shales in Ohio and West Virginia, USA.</title>
        <authorList>
            <person name="Wrighton K."/>
        </authorList>
    </citation>
    <scope>NUCLEOTIDE SEQUENCE [LARGE SCALE GENOMIC DNA]</scope>
    <source>
        <strain evidence="4 5">UTICA-S1B9</strain>
    </source>
</reference>
<keyword evidence="4" id="KW-0808">Transferase</keyword>
<dbReference type="Gene3D" id="3.40.50.2000">
    <property type="entry name" value="Glycogen Phosphorylase B"/>
    <property type="match status" value="2"/>
</dbReference>
<dbReference type="RefSeq" id="WP_104415324.1">
    <property type="nucleotide sequence ID" value="NZ_PTIT01000004.1"/>
</dbReference>
<evidence type="ECO:0000313" key="6">
    <source>
        <dbReference type="Proteomes" id="UP000239648"/>
    </source>
</evidence>
<proteinExistence type="predicted"/>
<dbReference type="PANTHER" id="PTHR12526">
    <property type="entry name" value="GLYCOSYLTRANSFERASE"/>
    <property type="match status" value="1"/>
</dbReference>
<dbReference type="Pfam" id="PF13439">
    <property type="entry name" value="Glyco_transf_4"/>
    <property type="match status" value="1"/>
</dbReference>